<sequence length="157" mass="16956">MRQSLLLLLVSLLAFALPAEACFGPKLYLGTGTGARADVLYEVVSLYVKEKTGTESVRVELNGKQPLVELRAERVDMVFWDGDTVAEPALLVVEGGPALISGKRPLQDLQFTTVAPALRKLARLLRGEQVAELAARVEAGAPPAAAARRFLMDQGWI</sequence>
<evidence type="ECO:0000313" key="2">
    <source>
        <dbReference type="EMBL" id="BCR05346.1"/>
    </source>
</evidence>
<dbReference type="Proteomes" id="UP001319827">
    <property type="component" value="Chromosome"/>
</dbReference>
<evidence type="ECO:0008006" key="4">
    <source>
        <dbReference type="Google" id="ProtNLM"/>
    </source>
</evidence>
<gene>
    <name evidence="2" type="ORF">DESUT3_24150</name>
</gene>
<evidence type="ECO:0000256" key="1">
    <source>
        <dbReference type="SAM" id="SignalP"/>
    </source>
</evidence>
<reference evidence="2 3" key="1">
    <citation type="journal article" date="2016" name="C (Basel)">
        <title>Selective Growth of and Electricity Production by Marine Exoelectrogenic Bacteria in Self-Aggregated Hydrogel of Microbially Reduced Graphene Oxide.</title>
        <authorList>
            <person name="Yoshida N."/>
            <person name="Goto Y."/>
            <person name="Miyata Y."/>
        </authorList>
    </citation>
    <scope>NUCLEOTIDE SEQUENCE [LARGE SCALE GENOMIC DNA]</scope>
    <source>
        <strain evidence="2 3">NIT-T3</strain>
    </source>
</reference>
<proteinExistence type="predicted"/>
<dbReference type="EMBL" id="AP024355">
    <property type="protein sequence ID" value="BCR05346.1"/>
    <property type="molecule type" value="Genomic_DNA"/>
</dbReference>
<feature type="signal peptide" evidence="1">
    <location>
        <begin position="1"/>
        <end position="21"/>
    </location>
</feature>
<feature type="chain" id="PRO_5045980604" description="ABC-type glycine betaine transport system substrate-binding domain-containing protein" evidence="1">
    <location>
        <begin position="22"/>
        <end position="157"/>
    </location>
</feature>
<keyword evidence="3" id="KW-1185">Reference proteome</keyword>
<reference evidence="2 3" key="2">
    <citation type="journal article" date="2021" name="Int. J. Syst. Evol. Microbiol.">
        <title>Isolation and Polyphasic Characterization of Desulfuromonas versatilis sp. Nov., an Electrogenic Bacteria Capable of Versatile Metabolism Isolated from a Graphene Oxide-Reducing Enrichment Culture.</title>
        <authorList>
            <person name="Xie L."/>
            <person name="Yoshida N."/>
            <person name="Ishii S."/>
            <person name="Meng L."/>
        </authorList>
    </citation>
    <scope>NUCLEOTIDE SEQUENCE [LARGE SCALE GENOMIC DNA]</scope>
    <source>
        <strain evidence="2 3">NIT-T3</strain>
    </source>
</reference>
<accession>A0ABN6DZD9</accession>
<name>A0ABN6DZD9_9BACT</name>
<organism evidence="2 3">
    <name type="scientific">Desulfuromonas versatilis</name>
    <dbReference type="NCBI Taxonomy" id="2802975"/>
    <lineage>
        <taxon>Bacteria</taxon>
        <taxon>Pseudomonadati</taxon>
        <taxon>Thermodesulfobacteriota</taxon>
        <taxon>Desulfuromonadia</taxon>
        <taxon>Desulfuromonadales</taxon>
        <taxon>Desulfuromonadaceae</taxon>
        <taxon>Desulfuromonas</taxon>
    </lineage>
</organism>
<keyword evidence="1" id="KW-0732">Signal</keyword>
<evidence type="ECO:0000313" key="3">
    <source>
        <dbReference type="Proteomes" id="UP001319827"/>
    </source>
</evidence>
<protein>
    <recommendedName>
        <fullName evidence="4">ABC-type glycine betaine transport system substrate-binding domain-containing protein</fullName>
    </recommendedName>
</protein>
<dbReference type="RefSeq" id="WP_221248776.1">
    <property type="nucleotide sequence ID" value="NZ_AP024355.1"/>
</dbReference>